<sequence>MGELVLSALGVAACADAIAASTADEVTARREAEVLVRSARDVARLGLTRGTEVGPEGRAWLRRAEAELTRVRRTPDPDAWTAVVEAFSYGDGYRQAHARFRRAEAALLPAATADPAGAARLRRDAADDLRLAAGAAADLGARPLADAVAALTARSGLRVDTPAENAGAPAASVRPAAAPGGNGAGG</sequence>
<feature type="compositionally biased region" description="Low complexity" evidence="1">
    <location>
        <begin position="166"/>
        <end position="179"/>
    </location>
</feature>
<evidence type="ECO:0000313" key="2">
    <source>
        <dbReference type="EMBL" id="RZT88441.1"/>
    </source>
</evidence>
<proteinExistence type="predicted"/>
<comment type="caution">
    <text evidence="2">The sequence shown here is derived from an EMBL/GenBank/DDBJ whole genome shotgun (WGS) entry which is preliminary data.</text>
</comment>
<dbReference type="EMBL" id="SHKL01000001">
    <property type="protein sequence ID" value="RZT88441.1"/>
    <property type="molecule type" value="Genomic_DNA"/>
</dbReference>
<feature type="region of interest" description="Disordered" evidence="1">
    <location>
        <begin position="162"/>
        <end position="186"/>
    </location>
</feature>
<name>A0A4Q7V4J7_PSEST</name>
<keyword evidence="3" id="KW-1185">Reference proteome</keyword>
<gene>
    <name evidence="2" type="ORF">EV383_5383</name>
</gene>
<dbReference type="RefSeq" id="WP_165438174.1">
    <property type="nucleotide sequence ID" value="NZ_SHKL01000001.1"/>
</dbReference>
<organism evidence="2 3">
    <name type="scientific">Pseudonocardia sediminis</name>
    <dbReference type="NCBI Taxonomy" id="1397368"/>
    <lineage>
        <taxon>Bacteria</taxon>
        <taxon>Bacillati</taxon>
        <taxon>Actinomycetota</taxon>
        <taxon>Actinomycetes</taxon>
        <taxon>Pseudonocardiales</taxon>
        <taxon>Pseudonocardiaceae</taxon>
        <taxon>Pseudonocardia</taxon>
    </lineage>
</organism>
<reference evidence="2 3" key="1">
    <citation type="submission" date="2019-02" db="EMBL/GenBank/DDBJ databases">
        <title>Sequencing the genomes of 1000 actinobacteria strains.</title>
        <authorList>
            <person name="Klenk H.-P."/>
        </authorList>
    </citation>
    <scope>NUCLEOTIDE SEQUENCE [LARGE SCALE GENOMIC DNA]</scope>
    <source>
        <strain evidence="2 3">DSM 45779</strain>
    </source>
</reference>
<dbReference type="Proteomes" id="UP000291591">
    <property type="component" value="Unassembled WGS sequence"/>
</dbReference>
<dbReference type="AlphaFoldDB" id="A0A4Q7V4J7"/>
<protein>
    <submittedName>
        <fullName evidence="2">Uncharacterized protein</fullName>
    </submittedName>
</protein>
<accession>A0A4Q7V4J7</accession>
<evidence type="ECO:0000256" key="1">
    <source>
        <dbReference type="SAM" id="MobiDB-lite"/>
    </source>
</evidence>
<evidence type="ECO:0000313" key="3">
    <source>
        <dbReference type="Proteomes" id="UP000291591"/>
    </source>
</evidence>